<keyword evidence="7 8" id="KW-0472">Membrane</keyword>
<evidence type="ECO:0000256" key="4">
    <source>
        <dbReference type="ARBA" id="ARBA00022475"/>
    </source>
</evidence>
<keyword evidence="4 8" id="KW-1003">Cell membrane</keyword>
<keyword evidence="6 9" id="KW-1133">Transmembrane helix</keyword>
<keyword evidence="11" id="KW-1185">Reference proteome</keyword>
<keyword evidence="5 9" id="KW-0812">Transmembrane</keyword>
<evidence type="ECO:0000256" key="9">
    <source>
        <dbReference type="SAM" id="Phobius"/>
    </source>
</evidence>
<comment type="similarity">
    <text evidence="2 8">Belongs to the prokaryotic riboflavin transporter (P-RFT) (TC 2.A.87) family.</text>
</comment>
<protein>
    <recommendedName>
        <fullName evidence="8">Riboflavin transporter</fullName>
    </recommendedName>
</protein>
<dbReference type="GO" id="GO:0032217">
    <property type="term" value="F:riboflavin transmembrane transporter activity"/>
    <property type="evidence" value="ECO:0007669"/>
    <property type="project" value="UniProtKB-UniRule"/>
</dbReference>
<evidence type="ECO:0000256" key="5">
    <source>
        <dbReference type="ARBA" id="ARBA00022692"/>
    </source>
</evidence>
<evidence type="ECO:0000313" key="10">
    <source>
        <dbReference type="EMBL" id="RIE06267.1"/>
    </source>
</evidence>
<comment type="caution">
    <text evidence="10">The sequence shown here is derived from an EMBL/GenBank/DDBJ whole genome shotgun (WGS) entry which is preliminary data.</text>
</comment>
<feature type="transmembrane region" description="Helical" evidence="9">
    <location>
        <begin position="47"/>
        <end position="73"/>
    </location>
</feature>
<dbReference type="PANTHER" id="PTHR38438:SF1">
    <property type="entry name" value="RIBOFLAVIN TRANSPORTER RIBU"/>
    <property type="match status" value="1"/>
</dbReference>
<dbReference type="RefSeq" id="WP_119088940.1">
    <property type="nucleotide sequence ID" value="NZ_QXIS01000018.1"/>
</dbReference>
<sequence>MESKKLRMLTLASMLAAVGYVLQLFEFPLPFLPAATFLKFDFGDIPVVIAGSMFGPGAAVLTATVKGLLWALIGHGANSWVGAGMNTIAVIVFALPLALLGRSRKLWVKAAAAGLGMLAMTAVMVGLNLIVDPLYFKWPIAAVKAIIVPAIIPFNLFRGAANGVASVLVMLALQRTAIFRTSR</sequence>
<evidence type="ECO:0000256" key="7">
    <source>
        <dbReference type="ARBA" id="ARBA00023136"/>
    </source>
</evidence>
<dbReference type="AlphaFoldDB" id="A0A398D274"/>
<evidence type="ECO:0000256" key="8">
    <source>
        <dbReference type="PIRNR" id="PIRNR037778"/>
    </source>
</evidence>
<comment type="function">
    <text evidence="8">Probably a riboflavin-binding protein that interacts with the energy-coupling factor (ECF) ABC-transporter complex.</text>
</comment>
<accession>A0A398D274</accession>
<evidence type="ECO:0000256" key="1">
    <source>
        <dbReference type="ARBA" id="ARBA00004651"/>
    </source>
</evidence>
<comment type="subcellular location">
    <subcellularLocation>
        <location evidence="1">Cell membrane</location>
        <topology evidence="1">Multi-pass membrane protein</topology>
    </subcellularLocation>
</comment>
<dbReference type="PANTHER" id="PTHR38438">
    <property type="entry name" value="RIBOFLAVIN TRANSPORTER RIBU"/>
    <property type="match status" value="1"/>
</dbReference>
<evidence type="ECO:0000313" key="11">
    <source>
        <dbReference type="Proteomes" id="UP000266328"/>
    </source>
</evidence>
<name>A0A398D274_9BACT</name>
<gene>
    <name evidence="10" type="ORF">SMC7_03240</name>
</gene>
<dbReference type="InterPro" id="IPR024529">
    <property type="entry name" value="ECF_trnsprt_substrate-spec"/>
</dbReference>
<dbReference type="Pfam" id="PF12822">
    <property type="entry name" value="ECF_trnsprt"/>
    <property type="match status" value="1"/>
</dbReference>
<dbReference type="GO" id="GO:0005886">
    <property type="term" value="C:plasma membrane"/>
    <property type="evidence" value="ECO:0007669"/>
    <property type="project" value="UniProtKB-SubCell"/>
</dbReference>
<reference evidence="10 11" key="1">
    <citation type="submission" date="2018-09" db="EMBL/GenBank/DDBJ databases">
        <title>Discovery and Ecogenomic Context for Candidatus Cryosericales, a Global Caldiserica Order Active in Thawing Permafrost.</title>
        <authorList>
            <person name="Martinez M.A."/>
            <person name="Woodcroft B.J."/>
            <person name="Ignacio Espinoza J.C."/>
            <person name="Zayed A."/>
            <person name="Singleton C.M."/>
            <person name="Boyd J."/>
            <person name="Li Y.-F."/>
            <person name="Purvine S."/>
            <person name="Maughan H."/>
            <person name="Hodgkins S.B."/>
            <person name="Anderson D."/>
            <person name="Sederholm M."/>
            <person name="Temperton B."/>
            <person name="Saleska S.R."/>
            <person name="Tyson G.W."/>
            <person name="Rich V.I."/>
        </authorList>
    </citation>
    <scope>NUCLEOTIDE SEQUENCE [LARGE SCALE GENOMIC DNA]</scope>
    <source>
        <strain evidence="10 11">SMC7</strain>
    </source>
</reference>
<dbReference type="InterPro" id="IPR025720">
    <property type="entry name" value="RibU"/>
</dbReference>
<feature type="transmembrane region" description="Helical" evidence="9">
    <location>
        <begin position="160"/>
        <end position="178"/>
    </location>
</feature>
<keyword evidence="3 8" id="KW-0813">Transport</keyword>
<dbReference type="Gene3D" id="1.10.1760.20">
    <property type="match status" value="1"/>
</dbReference>
<organism evidence="10 11">
    <name type="scientific">Candidatus Cryosericum terrychapinii</name>
    <dbReference type="NCBI Taxonomy" id="2290919"/>
    <lineage>
        <taxon>Bacteria</taxon>
        <taxon>Pseudomonadati</taxon>
        <taxon>Caldisericota/Cryosericota group</taxon>
        <taxon>Candidatus Cryosericota</taxon>
        <taxon>Candidatus Cryosericia</taxon>
        <taxon>Candidatus Cryosericales</taxon>
        <taxon>Candidatus Cryosericaceae</taxon>
        <taxon>Candidatus Cryosericum</taxon>
    </lineage>
</organism>
<dbReference type="EMBL" id="QXIS01000018">
    <property type="protein sequence ID" value="RIE06267.1"/>
    <property type="molecule type" value="Genomic_DNA"/>
</dbReference>
<proteinExistence type="inferred from homology"/>
<dbReference type="OrthoDB" id="9809216at2"/>
<feature type="transmembrane region" description="Helical" evidence="9">
    <location>
        <begin position="80"/>
        <end position="100"/>
    </location>
</feature>
<evidence type="ECO:0000256" key="3">
    <source>
        <dbReference type="ARBA" id="ARBA00022448"/>
    </source>
</evidence>
<evidence type="ECO:0000256" key="2">
    <source>
        <dbReference type="ARBA" id="ARBA00005540"/>
    </source>
</evidence>
<dbReference type="Proteomes" id="UP000266328">
    <property type="component" value="Unassembled WGS sequence"/>
</dbReference>
<evidence type="ECO:0000256" key="6">
    <source>
        <dbReference type="ARBA" id="ARBA00022989"/>
    </source>
</evidence>
<feature type="transmembrane region" description="Helical" evidence="9">
    <location>
        <begin position="106"/>
        <end position="127"/>
    </location>
</feature>
<dbReference type="PIRSF" id="PIRSF037778">
    <property type="entry name" value="UCP037778_transp_RibU"/>
    <property type="match status" value="1"/>
</dbReference>